<dbReference type="InterPro" id="IPR013767">
    <property type="entry name" value="PAS_fold"/>
</dbReference>
<feature type="domain" description="PAS" evidence="4">
    <location>
        <begin position="18"/>
        <end position="63"/>
    </location>
</feature>
<evidence type="ECO:0000256" key="1">
    <source>
        <dbReference type="ARBA" id="ARBA00022741"/>
    </source>
</evidence>
<dbReference type="PROSITE" id="PS00675">
    <property type="entry name" value="SIGMA54_INTERACT_1"/>
    <property type="match status" value="1"/>
</dbReference>
<accession>A0A1G5B3K6</accession>
<evidence type="ECO:0000313" key="6">
    <source>
        <dbReference type="Proteomes" id="UP000198870"/>
    </source>
</evidence>
<evidence type="ECO:0000259" key="4">
    <source>
        <dbReference type="PROSITE" id="PS50112"/>
    </source>
</evidence>
<dbReference type="Pfam" id="PF25601">
    <property type="entry name" value="AAA_lid_14"/>
    <property type="match status" value="1"/>
</dbReference>
<keyword evidence="1" id="KW-0547">Nucleotide-binding</keyword>
<dbReference type="CDD" id="cd00130">
    <property type="entry name" value="PAS"/>
    <property type="match status" value="1"/>
</dbReference>
<evidence type="ECO:0000313" key="5">
    <source>
        <dbReference type="EMBL" id="SCX84695.1"/>
    </source>
</evidence>
<evidence type="ECO:0000256" key="2">
    <source>
        <dbReference type="ARBA" id="ARBA00022840"/>
    </source>
</evidence>
<dbReference type="InterPro" id="IPR025662">
    <property type="entry name" value="Sigma_54_int_dom_ATP-bd_1"/>
</dbReference>
<feature type="domain" description="Sigma-54 factor interaction" evidence="3">
    <location>
        <begin position="180"/>
        <end position="409"/>
    </location>
</feature>
<name>A0A1G5B3K6_9BACT</name>
<dbReference type="Gene3D" id="3.40.50.300">
    <property type="entry name" value="P-loop containing nucleotide triphosphate hydrolases"/>
    <property type="match status" value="1"/>
</dbReference>
<dbReference type="InterPro" id="IPR025943">
    <property type="entry name" value="Sigma_54_int_dom_ATP-bd_2"/>
</dbReference>
<reference evidence="5 6" key="1">
    <citation type="submission" date="2016-10" db="EMBL/GenBank/DDBJ databases">
        <authorList>
            <person name="de Groot N.N."/>
        </authorList>
    </citation>
    <scope>NUCLEOTIDE SEQUENCE [LARGE SCALE GENOMIC DNA]</scope>
    <source>
        <strain evidence="5 6">AA1</strain>
    </source>
</reference>
<proteinExistence type="predicted"/>
<dbReference type="InterPro" id="IPR058031">
    <property type="entry name" value="AAA_lid_NorR"/>
</dbReference>
<dbReference type="Pfam" id="PF00989">
    <property type="entry name" value="PAS"/>
    <property type="match status" value="1"/>
</dbReference>
<dbReference type="Gene3D" id="1.10.10.60">
    <property type="entry name" value="Homeodomain-like"/>
    <property type="match status" value="1"/>
</dbReference>
<dbReference type="SUPFAM" id="SSF52540">
    <property type="entry name" value="P-loop containing nucleoside triphosphate hydrolases"/>
    <property type="match status" value="1"/>
</dbReference>
<keyword evidence="6" id="KW-1185">Reference proteome</keyword>
<dbReference type="SUPFAM" id="SSF46689">
    <property type="entry name" value="Homeodomain-like"/>
    <property type="match status" value="1"/>
</dbReference>
<dbReference type="InterPro" id="IPR009057">
    <property type="entry name" value="Homeodomain-like_sf"/>
</dbReference>
<sequence length="498" mass="55604">MSDTTYEVPYFQEKYGHLFSEMDAILNVLHEGVCISNADGVILKMNPMYERLCGLPPEALLGKKVSFLNSKEGVFDEAEPHADRVEQKKGIFMGAVSPVILKSKRPASSVQQTSGGRKNLLHGYPVLNADGEVELVVTFIRDISHLTLFKEQIEYHKHIFQTFWSNVQHGAREVTAPDAVVVESPAMKQVMSQARKVAATDATVLILGDTGVGKGEVARYIHGQSDRSGSTFFCADCTSIPENLIESELFGYARGAFSGARREGKPGYFDIAAGGTIFLDEIGELSLNVQAKLLRVLQDQEIMQVGSLKPKKIDTRIIAATNVNLEEAVAKGTFRQDLYYRLQVSVLDIPPLKERREDIEPLARYFLERYNLKYRKQFYFSDDVVPVLLRHGWAGNVRELQNMIQGIVITLDKNVIEPEDFPRLLPKGAAHASESYVPVKGQGGKSLKEIMVEIEYDILKKAMETCHSTEKVAEMFRVNRTTVSRKLKAGKKQGPTDS</sequence>
<dbReference type="PANTHER" id="PTHR32071">
    <property type="entry name" value="TRANSCRIPTIONAL REGULATORY PROTEIN"/>
    <property type="match status" value="1"/>
</dbReference>
<dbReference type="SUPFAM" id="SSF55785">
    <property type="entry name" value="PYP-like sensor domain (PAS domain)"/>
    <property type="match status" value="1"/>
</dbReference>
<dbReference type="Gene3D" id="1.10.8.60">
    <property type="match status" value="1"/>
</dbReference>
<dbReference type="InterPro" id="IPR035965">
    <property type="entry name" value="PAS-like_dom_sf"/>
</dbReference>
<dbReference type="RefSeq" id="WP_175469458.1">
    <property type="nucleotide sequence ID" value="NZ_FMUX01000001.1"/>
</dbReference>
<keyword evidence="2" id="KW-0067">ATP-binding</keyword>
<dbReference type="InterPro" id="IPR027417">
    <property type="entry name" value="P-loop_NTPase"/>
</dbReference>
<organism evidence="5 6">
    <name type="scientific">Desulfoluna spongiiphila</name>
    <dbReference type="NCBI Taxonomy" id="419481"/>
    <lineage>
        <taxon>Bacteria</taxon>
        <taxon>Pseudomonadati</taxon>
        <taxon>Thermodesulfobacteriota</taxon>
        <taxon>Desulfobacteria</taxon>
        <taxon>Desulfobacterales</taxon>
        <taxon>Desulfolunaceae</taxon>
        <taxon>Desulfoluna</taxon>
    </lineage>
</organism>
<dbReference type="AlphaFoldDB" id="A0A1G5B3K6"/>
<dbReference type="Pfam" id="PF00158">
    <property type="entry name" value="Sigma54_activat"/>
    <property type="match status" value="1"/>
</dbReference>
<dbReference type="EMBL" id="FMUX01000001">
    <property type="protein sequence ID" value="SCX84695.1"/>
    <property type="molecule type" value="Genomic_DNA"/>
</dbReference>
<dbReference type="InterPro" id="IPR003593">
    <property type="entry name" value="AAA+_ATPase"/>
</dbReference>
<dbReference type="Proteomes" id="UP000198870">
    <property type="component" value="Unassembled WGS sequence"/>
</dbReference>
<dbReference type="CDD" id="cd00009">
    <property type="entry name" value="AAA"/>
    <property type="match status" value="1"/>
</dbReference>
<evidence type="ECO:0000259" key="3">
    <source>
        <dbReference type="PROSITE" id="PS50045"/>
    </source>
</evidence>
<dbReference type="GO" id="GO:0003677">
    <property type="term" value="F:DNA binding"/>
    <property type="evidence" value="ECO:0007669"/>
    <property type="project" value="UniProtKB-KW"/>
</dbReference>
<keyword evidence="5" id="KW-0238">DNA-binding</keyword>
<dbReference type="PANTHER" id="PTHR32071:SF57">
    <property type="entry name" value="C4-DICARBOXYLATE TRANSPORT TRANSCRIPTIONAL REGULATORY PROTEIN DCTD"/>
    <property type="match status" value="1"/>
</dbReference>
<dbReference type="SMART" id="SM00091">
    <property type="entry name" value="PAS"/>
    <property type="match status" value="1"/>
</dbReference>
<dbReference type="PROSITE" id="PS50045">
    <property type="entry name" value="SIGMA54_INTERACT_4"/>
    <property type="match status" value="1"/>
</dbReference>
<dbReference type="InterPro" id="IPR000014">
    <property type="entry name" value="PAS"/>
</dbReference>
<protein>
    <submittedName>
        <fullName evidence="5">Transcriptional regulator containing PAS, AAA-type ATPase, and DNA-binding Fis domains</fullName>
    </submittedName>
</protein>
<dbReference type="PROSITE" id="PS50112">
    <property type="entry name" value="PAS"/>
    <property type="match status" value="1"/>
</dbReference>
<dbReference type="SMART" id="SM00382">
    <property type="entry name" value="AAA"/>
    <property type="match status" value="1"/>
</dbReference>
<dbReference type="GO" id="GO:0006355">
    <property type="term" value="P:regulation of DNA-templated transcription"/>
    <property type="evidence" value="ECO:0007669"/>
    <property type="project" value="InterPro"/>
</dbReference>
<dbReference type="Gene3D" id="3.30.450.20">
    <property type="entry name" value="PAS domain"/>
    <property type="match status" value="1"/>
</dbReference>
<dbReference type="FunFam" id="3.40.50.300:FF:000006">
    <property type="entry name" value="DNA-binding transcriptional regulator NtrC"/>
    <property type="match status" value="1"/>
</dbReference>
<dbReference type="STRING" id="419481.SAMN05216233_101603"/>
<dbReference type="GO" id="GO:0005524">
    <property type="term" value="F:ATP binding"/>
    <property type="evidence" value="ECO:0007669"/>
    <property type="project" value="UniProtKB-KW"/>
</dbReference>
<gene>
    <name evidence="5" type="ORF">SAMN05216233_101603</name>
</gene>
<dbReference type="PROSITE" id="PS00676">
    <property type="entry name" value="SIGMA54_INTERACT_2"/>
    <property type="match status" value="1"/>
</dbReference>
<dbReference type="InterPro" id="IPR002078">
    <property type="entry name" value="Sigma_54_int"/>
</dbReference>